<dbReference type="Pfam" id="PF13732">
    <property type="entry name" value="DrrA1-3_C"/>
    <property type="match status" value="1"/>
</dbReference>
<dbReference type="Proteomes" id="UP000602198">
    <property type="component" value="Unassembled WGS sequence"/>
</dbReference>
<comment type="subcellular location">
    <subcellularLocation>
        <location evidence="1">Cell membrane</location>
        <topology evidence="1">Peripheral membrane protein</topology>
    </subcellularLocation>
</comment>
<protein>
    <submittedName>
        <fullName evidence="8">ABC transporter ATP-binding protein</fullName>
    </submittedName>
</protein>
<dbReference type="SMART" id="SM00382">
    <property type="entry name" value="AAA"/>
    <property type="match status" value="1"/>
</dbReference>
<keyword evidence="4" id="KW-0547">Nucleotide-binding</keyword>
<evidence type="ECO:0000256" key="2">
    <source>
        <dbReference type="ARBA" id="ARBA00005417"/>
    </source>
</evidence>
<evidence type="ECO:0000256" key="6">
    <source>
        <dbReference type="ARBA" id="ARBA00023251"/>
    </source>
</evidence>
<dbReference type="SUPFAM" id="SSF52540">
    <property type="entry name" value="P-loop containing nucleoside triphosphate hydrolases"/>
    <property type="match status" value="1"/>
</dbReference>
<keyword evidence="9" id="KW-1185">Reference proteome</keyword>
<evidence type="ECO:0000313" key="9">
    <source>
        <dbReference type="Proteomes" id="UP000602198"/>
    </source>
</evidence>
<gene>
    <name evidence="8" type="ORF">JK358_33115</name>
</gene>
<dbReference type="Gene3D" id="3.40.50.300">
    <property type="entry name" value="P-loop containing nucleotide triphosphate hydrolases"/>
    <property type="match status" value="1"/>
</dbReference>
<dbReference type="PROSITE" id="PS50893">
    <property type="entry name" value="ABC_TRANSPORTER_2"/>
    <property type="match status" value="1"/>
</dbReference>
<keyword evidence="3" id="KW-0813">Transport</keyword>
<reference evidence="8 9" key="1">
    <citation type="submission" date="2021-01" db="EMBL/GenBank/DDBJ databases">
        <title>WGS of actinomycetes isolated from Thailand.</title>
        <authorList>
            <person name="Thawai C."/>
        </authorList>
    </citation>
    <scope>NUCLEOTIDE SEQUENCE [LARGE SCALE GENOMIC DNA]</scope>
    <source>
        <strain evidence="8 9">LPG 2</strain>
    </source>
</reference>
<dbReference type="RefSeq" id="WP_201955256.1">
    <property type="nucleotide sequence ID" value="NZ_JAERRJ010000015.1"/>
</dbReference>
<keyword evidence="5 8" id="KW-0067">ATP-binding</keyword>
<proteinExistence type="inferred from homology"/>
<dbReference type="InterPro" id="IPR027417">
    <property type="entry name" value="P-loop_NTPase"/>
</dbReference>
<dbReference type="InterPro" id="IPR003439">
    <property type="entry name" value="ABC_transporter-like_ATP-bd"/>
</dbReference>
<dbReference type="EMBL" id="JAERRJ010000015">
    <property type="protein sequence ID" value="MBL1079258.1"/>
    <property type="molecule type" value="Genomic_DNA"/>
</dbReference>
<evidence type="ECO:0000256" key="4">
    <source>
        <dbReference type="ARBA" id="ARBA00022741"/>
    </source>
</evidence>
<dbReference type="PANTHER" id="PTHR42711:SF5">
    <property type="entry name" value="ABC TRANSPORTER ATP-BINDING PROTEIN NATA"/>
    <property type="match status" value="1"/>
</dbReference>
<evidence type="ECO:0000259" key="7">
    <source>
        <dbReference type="PROSITE" id="PS50893"/>
    </source>
</evidence>
<organism evidence="8 9">
    <name type="scientific">Nocardia acididurans</name>
    <dbReference type="NCBI Taxonomy" id="2802282"/>
    <lineage>
        <taxon>Bacteria</taxon>
        <taxon>Bacillati</taxon>
        <taxon>Actinomycetota</taxon>
        <taxon>Actinomycetes</taxon>
        <taxon>Mycobacteriales</taxon>
        <taxon>Nocardiaceae</taxon>
        <taxon>Nocardia</taxon>
    </lineage>
</organism>
<dbReference type="InterPro" id="IPR003593">
    <property type="entry name" value="AAA+_ATPase"/>
</dbReference>
<name>A0ABS1MF34_9NOCA</name>
<comment type="similarity">
    <text evidence="2">Belongs to the ABC transporter superfamily.</text>
</comment>
<feature type="domain" description="ABC transporter" evidence="7">
    <location>
        <begin position="16"/>
        <end position="250"/>
    </location>
</feature>
<dbReference type="PANTHER" id="PTHR42711">
    <property type="entry name" value="ABC TRANSPORTER ATP-BINDING PROTEIN"/>
    <property type="match status" value="1"/>
</dbReference>
<dbReference type="InterPro" id="IPR050763">
    <property type="entry name" value="ABC_transporter_ATP-binding"/>
</dbReference>
<comment type="caution">
    <text evidence="8">The sequence shown here is derived from an EMBL/GenBank/DDBJ whole genome shotgun (WGS) entry which is preliminary data.</text>
</comment>
<dbReference type="InterPro" id="IPR025302">
    <property type="entry name" value="DrrA1/2-like_C"/>
</dbReference>
<evidence type="ECO:0000256" key="1">
    <source>
        <dbReference type="ARBA" id="ARBA00004202"/>
    </source>
</evidence>
<sequence length="340" mass="36294">METTAPVRGDSTDPVIRVRGLARTFTTRTGAVQAVTGIDFDVHHGEIIGLLGPNGAGKTTTLRMIATLLQPSAGEATIVGADLRGESRTVRARIGYVPQGGSTNETELVEDELILQARLFGVTKAEAKQAVAELAKALEFDGLERRKCGELSGGQRRRVDIALGLIHRPTLVYLDEPTTGLDPQSRANLWEHIRRLRDGGTTVVLTTHYLEEADALCDRILVMDHGGIVAQGTPDDLKRRISGDVISLELDSAQADLALEVAARTVPVRSGLHADGHENGHAGKALVHLTVDHGDAAVVPLLRALGDHGVTPGALTVKRPSLDDVFLTLTGRSLREGDRS</sequence>
<dbReference type="InterPro" id="IPR017871">
    <property type="entry name" value="ABC_transporter-like_CS"/>
</dbReference>
<keyword evidence="6" id="KW-0046">Antibiotic resistance</keyword>
<accession>A0ABS1MF34</accession>
<dbReference type="Pfam" id="PF00005">
    <property type="entry name" value="ABC_tran"/>
    <property type="match status" value="1"/>
</dbReference>
<evidence type="ECO:0000256" key="3">
    <source>
        <dbReference type="ARBA" id="ARBA00022448"/>
    </source>
</evidence>
<evidence type="ECO:0000256" key="5">
    <source>
        <dbReference type="ARBA" id="ARBA00022840"/>
    </source>
</evidence>
<dbReference type="PROSITE" id="PS00211">
    <property type="entry name" value="ABC_TRANSPORTER_1"/>
    <property type="match status" value="1"/>
</dbReference>
<dbReference type="GO" id="GO:0005524">
    <property type="term" value="F:ATP binding"/>
    <property type="evidence" value="ECO:0007669"/>
    <property type="project" value="UniProtKB-KW"/>
</dbReference>
<evidence type="ECO:0000313" key="8">
    <source>
        <dbReference type="EMBL" id="MBL1079258.1"/>
    </source>
</evidence>